<name>A0A7D9D2W4_9GAMM</name>
<reference evidence="1" key="1">
    <citation type="submission" date="2019-07" db="EMBL/GenBank/DDBJ databases">
        <authorList>
            <person name="Weber M."/>
            <person name="Kostadinov I."/>
            <person name="Kostadinov D I."/>
        </authorList>
    </citation>
    <scope>NUCLEOTIDE SEQUENCE</scope>
    <source>
        <strain evidence="1">Gfbio:sag-sample-m06:053724c1-46a9-4a36-b237-ea2bf867836b</strain>
    </source>
</reference>
<protein>
    <submittedName>
        <fullName evidence="1">Uncharacterized protein</fullName>
    </submittedName>
</protein>
<dbReference type="AlphaFoldDB" id="A0A7D9D2W4"/>
<sequence>MTNQLSTRLAQAAQEAKYYEKKLEQLTFCANVLLDALERADINMLSTSNICADVCAIKQLRKALGRVKKKAA</sequence>
<organism evidence="1">
    <name type="scientific">uncultured Woeseiaceae bacterium</name>
    <dbReference type="NCBI Taxonomy" id="1983305"/>
    <lineage>
        <taxon>Bacteria</taxon>
        <taxon>Pseudomonadati</taxon>
        <taxon>Pseudomonadota</taxon>
        <taxon>Gammaproteobacteria</taxon>
        <taxon>Woeseiales</taxon>
        <taxon>Woeseiaceae</taxon>
        <taxon>environmental samples</taxon>
    </lineage>
</organism>
<gene>
    <name evidence="1" type="ORF">JTBM06_V1_760003</name>
</gene>
<accession>A0A7D9D2W4</accession>
<evidence type="ECO:0000313" key="1">
    <source>
        <dbReference type="EMBL" id="VUX56385.1"/>
    </source>
</evidence>
<dbReference type="EMBL" id="LR633967">
    <property type="protein sequence ID" value="VUX56385.1"/>
    <property type="molecule type" value="Genomic_DNA"/>
</dbReference>
<proteinExistence type="predicted"/>